<comment type="caution">
    <text evidence="1">The sequence shown here is derived from an EMBL/GenBank/DDBJ whole genome shotgun (WGS) entry which is preliminary data.</text>
</comment>
<evidence type="ECO:0000313" key="1">
    <source>
        <dbReference type="EMBL" id="KAJ8620588.1"/>
    </source>
</evidence>
<dbReference type="EMBL" id="CM056817">
    <property type="protein sequence ID" value="KAJ8620588.1"/>
    <property type="molecule type" value="Genomic_DNA"/>
</dbReference>
<name>A0ACC2KHM9_PERAE</name>
<accession>A0ACC2KHM9</accession>
<reference evidence="1 2" key="1">
    <citation type="journal article" date="2022" name="Hortic Res">
        <title>A haplotype resolved chromosomal level avocado genome allows analysis of novel avocado genes.</title>
        <authorList>
            <person name="Nath O."/>
            <person name="Fletcher S.J."/>
            <person name="Hayward A."/>
            <person name="Shaw L.M."/>
            <person name="Masouleh A.K."/>
            <person name="Furtado A."/>
            <person name="Henry R.J."/>
            <person name="Mitter N."/>
        </authorList>
    </citation>
    <scope>NUCLEOTIDE SEQUENCE [LARGE SCALE GENOMIC DNA]</scope>
    <source>
        <strain evidence="2">cv. Hass</strain>
    </source>
</reference>
<dbReference type="Proteomes" id="UP001234297">
    <property type="component" value="Chromosome 9"/>
</dbReference>
<gene>
    <name evidence="1" type="ORF">MRB53_029117</name>
</gene>
<keyword evidence="2" id="KW-1185">Reference proteome</keyword>
<protein>
    <submittedName>
        <fullName evidence="1">Uncharacterized protein</fullName>
    </submittedName>
</protein>
<sequence>MPHTSQPSSLSRQLSSALSKFKFPNDQLVSLLQFSNTNTINKVKQIQAQIIRRGQISNTFLATKLLERCSVSALDMGYALRIFDAIDQPNGYTWTTMIRGFVASKNPSKAIEFYDRMQHLGFEPNKFTFIFILKAYSMIPTCKEGRVVHGRLVKSRLLSDEFVCSALVCLYTKCGEIENAFQLFGENPTENVVTWNTMLAGCFASGDIDSAQRMLDEMPQRNVASWNAAISGYCKWGHVDLARAVFDKMPERDLISWSAMITGYNHSRRATEATRLFEEMLHAGIRPDCVTLVSVLSACSQIGALNMGKWIHAYVDRNKLRHDVVLGTSLVDMYAKCGCIDTALQVFHGIPYKNVFTWNAMICGLSMHGHGDAALSLFAQMELERVRPNDITFVGVLSACSHVGLVDEGRRQFDHMCKEYDIISKIEHYGCMVDLFGRAGLISEAKELIRNMPMEPNLVVLGALLNACKIHGDINDMEGVLKHLLKLGPGDGGCYVLLSNMYARRNRWGDVVKMRRLLRDMGLEKFPGCSSIEMKSLFGHLKEARKMVPFGRTQIIITLLIQIVGLAQPENSRTSYTINRGTFRFQTPQSILQF</sequence>
<organism evidence="1 2">
    <name type="scientific">Persea americana</name>
    <name type="common">Avocado</name>
    <dbReference type="NCBI Taxonomy" id="3435"/>
    <lineage>
        <taxon>Eukaryota</taxon>
        <taxon>Viridiplantae</taxon>
        <taxon>Streptophyta</taxon>
        <taxon>Embryophyta</taxon>
        <taxon>Tracheophyta</taxon>
        <taxon>Spermatophyta</taxon>
        <taxon>Magnoliopsida</taxon>
        <taxon>Magnoliidae</taxon>
        <taxon>Laurales</taxon>
        <taxon>Lauraceae</taxon>
        <taxon>Persea</taxon>
    </lineage>
</organism>
<evidence type="ECO:0000313" key="2">
    <source>
        <dbReference type="Proteomes" id="UP001234297"/>
    </source>
</evidence>
<proteinExistence type="predicted"/>